<organism evidence="2 3">
    <name type="scientific">Solimicrobium silvestre</name>
    <dbReference type="NCBI Taxonomy" id="2099400"/>
    <lineage>
        <taxon>Bacteria</taxon>
        <taxon>Pseudomonadati</taxon>
        <taxon>Pseudomonadota</taxon>
        <taxon>Betaproteobacteria</taxon>
        <taxon>Burkholderiales</taxon>
        <taxon>Oxalobacteraceae</taxon>
        <taxon>Solimicrobium</taxon>
    </lineage>
</organism>
<keyword evidence="3" id="KW-1185">Reference proteome</keyword>
<accession>A0A2S9GWR4</accession>
<dbReference type="OrthoDB" id="5289858at2"/>
<comment type="caution">
    <text evidence="2">The sequence shown here is derived from an EMBL/GenBank/DDBJ whole genome shotgun (WGS) entry which is preliminary data.</text>
</comment>
<gene>
    <name evidence="2" type="ORF">S2091_3079</name>
</gene>
<dbReference type="EMBL" id="PUGF01000015">
    <property type="protein sequence ID" value="PRC92163.1"/>
    <property type="molecule type" value="Genomic_DNA"/>
</dbReference>
<dbReference type="Pfam" id="PF11925">
    <property type="entry name" value="DUF3443"/>
    <property type="match status" value="1"/>
</dbReference>
<dbReference type="Proteomes" id="UP000237839">
    <property type="component" value="Unassembled WGS sequence"/>
</dbReference>
<keyword evidence="1" id="KW-0732">Signal</keyword>
<protein>
    <recommendedName>
        <fullName evidence="4">DUF3443 family protein</fullName>
    </recommendedName>
</protein>
<feature type="chain" id="PRO_5015618535" description="DUF3443 family protein" evidence="1">
    <location>
        <begin position="27"/>
        <end position="439"/>
    </location>
</feature>
<dbReference type="PROSITE" id="PS51257">
    <property type="entry name" value="PROKAR_LIPOPROTEIN"/>
    <property type="match status" value="1"/>
</dbReference>
<evidence type="ECO:0008006" key="4">
    <source>
        <dbReference type="Google" id="ProtNLM"/>
    </source>
</evidence>
<feature type="signal peptide" evidence="1">
    <location>
        <begin position="1"/>
        <end position="26"/>
    </location>
</feature>
<name>A0A2S9GWR4_9BURK</name>
<evidence type="ECO:0000313" key="2">
    <source>
        <dbReference type="EMBL" id="PRC92163.1"/>
    </source>
</evidence>
<dbReference type="RefSeq" id="WP_105532827.1">
    <property type="nucleotide sequence ID" value="NZ_PUGF01000015.1"/>
</dbReference>
<dbReference type="AlphaFoldDB" id="A0A2S9GWR4"/>
<proteinExistence type="predicted"/>
<dbReference type="InterPro" id="IPR021847">
    <property type="entry name" value="DUF3443"/>
</dbReference>
<reference evidence="2 3" key="1">
    <citation type="submission" date="2018-02" db="EMBL/GenBank/DDBJ databases">
        <title>Solimicrobium silvestre gen. nov., sp. nov., isolated from alpine forest soil.</title>
        <authorList>
            <person name="Margesin R."/>
            <person name="Albuquerque L."/>
            <person name="Zhang D.-C."/>
            <person name="Froufe H.J.C."/>
            <person name="Severino R."/>
            <person name="Roxo I."/>
            <person name="Egas C."/>
            <person name="Da Costa M.S."/>
        </authorList>
    </citation>
    <scope>NUCLEOTIDE SEQUENCE [LARGE SCALE GENOMIC DNA]</scope>
    <source>
        <strain evidence="2 3">S20-91</strain>
    </source>
</reference>
<sequence>MKNTRNLTKLFFAAVVLLGCMNTSWAQSTAMGCGTVTSTGTGNTTPLVIDGFPCAAGGTAGAVNAAMEPYVSVKICAPGSTTNCQIIDHVIVDTGSTGLRIAATALSSKLQPGVSGGLPLVAGSSSGTKLTECETYVDSYVYGPVVNADVYIAGELVKSTTMQVFGSSSYTVPKTCSSQGGTQTDTTQSFGGNGLIGVSFDLADNYPLYFNCKTATGSSCSANTAYAGMPSTVSQFATDNNGVVLSLPAVGASGSTTAVVGTLMFGVSTQSNNVPAAATLPIVNLGGNTSLSGTFNTEVGGTWYSAYIDSGTDVIYFNDTANKNLKACPTSGNFDGWYCPTTVQSVPFSMANTGSTTAKGTLTYSVANASVIAGSKVIAYNNVAGSDGSSATTNSSVGFGLSTFLGHNMYILFNGMTAPGTGLGGNSSTTVTGPINGID</sequence>
<evidence type="ECO:0000256" key="1">
    <source>
        <dbReference type="SAM" id="SignalP"/>
    </source>
</evidence>
<evidence type="ECO:0000313" key="3">
    <source>
        <dbReference type="Proteomes" id="UP000237839"/>
    </source>
</evidence>